<dbReference type="Pfam" id="PF04892">
    <property type="entry name" value="VanZ"/>
    <property type="match status" value="1"/>
</dbReference>
<protein>
    <submittedName>
        <fullName evidence="3">Glycopeptide antibiotics resistance protein</fullName>
    </submittedName>
</protein>
<evidence type="ECO:0000256" key="1">
    <source>
        <dbReference type="SAM" id="Phobius"/>
    </source>
</evidence>
<keyword evidence="4" id="KW-1185">Reference proteome</keyword>
<dbReference type="RefSeq" id="WP_110461360.1">
    <property type="nucleotide sequence ID" value="NZ_QKMR01000006.1"/>
</dbReference>
<organism evidence="3 4">
    <name type="scientific">Ruminiclostridium sufflavum DSM 19573</name>
    <dbReference type="NCBI Taxonomy" id="1121337"/>
    <lineage>
        <taxon>Bacteria</taxon>
        <taxon>Bacillati</taxon>
        <taxon>Bacillota</taxon>
        <taxon>Clostridia</taxon>
        <taxon>Eubacteriales</taxon>
        <taxon>Oscillospiraceae</taxon>
        <taxon>Ruminiclostridium</taxon>
    </lineage>
</organism>
<evidence type="ECO:0000259" key="2">
    <source>
        <dbReference type="Pfam" id="PF04892"/>
    </source>
</evidence>
<evidence type="ECO:0000313" key="4">
    <source>
        <dbReference type="Proteomes" id="UP000248132"/>
    </source>
</evidence>
<feature type="transmembrane region" description="Helical" evidence="1">
    <location>
        <begin position="98"/>
        <end position="116"/>
    </location>
</feature>
<dbReference type="PANTHER" id="PTHR36834">
    <property type="entry name" value="MEMBRANE PROTEIN-RELATED"/>
    <property type="match status" value="1"/>
</dbReference>
<keyword evidence="1" id="KW-1133">Transmembrane helix</keyword>
<reference evidence="3 4" key="1">
    <citation type="submission" date="2018-06" db="EMBL/GenBank/DDBJ databases">
        <title>Genomic Encyclopedia of Type Strains, Phase I: the one thousand microbial genomes (KMG-I) project.</title>
        <authorList>
            <person name="Kyrpides N."/>
        </authorList>
    </citation>
    <scope>NUCLEOTIDE SEQUENCE [LARGE SCALE GENOMIC DNA]</scope>
    <source>
        <strain evidence="3 4">DSM 19573</strain>
    </source>
</reference>
<comment type="caution">
    <text evidence="3">The sequence shown here is derived from an EMBL/GenBank/DDBJ whole genome shotgun (WGS) entry which is preliminary data.</text>
</comment>
<dbReference type="InterPro" id="IPR006976">
    <property type="entry name" value="VanZ-like"/>
</dbReference>
<feature type="domain" description="VanZ-like" evidence="2">
    <location>
        <begin position="20"/>
        <end position="141"/>
    </location>
</feature>
<name>A0A318XNP5_9FIRM</name>
<feature type="transmembrane region" description="Helical" evidence="1">
    <location>
        <begin position="71"/>
        <end position="89"/>
    </location>
</feature>
<keyword evidence="1" id="KW-0472">Membrane</keyword>
<dbReference type="EMBL" id="QKMR01000006">
    <property type="protein sequence ID" value="PYG88456.1"/>
    <property type="molecule type" value="Genomic_DNA"/>
</dbReference>
<evidence type="ECO:0000313" key="3">
    <source>
        <dbReference type="EMBL" id="PYG88456.1"/>
    </source>
</evidence>
<keyword evidence="1" id="KW-0812">Transmembrane</keyword>
<gene>
    <name evidence="3" type="ORF">LY28_01305</name>
</gene>
<proteinExistence type="predicted"/>
<feature type="transmembrane region" description="Helical" evidence="1">
    <location>
        <begin position="12"/>
        <end position="32"/>
    </location>
</feature>
<dbReference type="OrthoDB" id="4822551at2"/>
<dbReference type="PANTHER" id="PTHR36834:SF1">
    <property type="entry name" value="INTEGRAL MEMBRANE PROTEIN"/>
    <property type="match status" value="1"/>
</dbReference>
<accession>A0A318XNP5</accession>
<dbReference type="InterPro" id="IPR053150">
    <property type="entry name" value="Teicoplanin_resist-assoc"/>
</dbReference>
<dbReference type="Proteomes" id="UP000248132">
    <property type="component" value="Unassembled WGS sequence"/>
</dbReference>
<dbReference type="AlphaFoldDB" id="A0A318XNP5"/>
<sequence>MKAEFNNRIDPVRLAVAFVFAGYVLLLAYLTFFSDYYGRRMVHRSINLIPFKTIIEFITSDYNTEAVITNLAGNIAAFLPMGFLLPVAFGKLNSLRRIVFASLPGTLSVELIQYIFGTGASDIDDVILNVLGAAIGYFAVRAVINLICRCNVIRGKK</sequence>
<feature type="transmembrane region" description="Helical" evidence="1">
    <location>
        <begin position="128"/>
        <end position="148"/>
    </location>
</feature>